<dbReference type="SFLD" id="SFLDG01139">
    <property type="entry name" value="C2.A:_Pyridoxal_Phosphate_Phos"/>
    <property type="match status" value="1"/>
</dbReference>
<dbReference type="RefSeq" id="WP_390200216.1">
    <property type="nucleotide sequence ID" value="NZ_JBHSDV010000005.1"/>
</dbReference>
<dbReference type="InterPro" id="IPR023214">
    <property type="entry name" value="HAD_sf"/>
</dbReference>
<dbReference type="EC" id="3.1.3.-" evidence="6"/>
<gene>
    <name evidence="7" type="ORF">ACFOZ1_13815</name>
</gene>
<proteinExistence type="inferred from homology"/>
<dbReference type="GO" id="GO:0016787">
    <property type="term" value="F:hydrolase activity"/>
    <property type="evidence" value="ECO:0007669"/>
    <property type="project" value="UniProtKB-KW"/>
</dbReference>
<name>A0ABV8VWK1_9BACI</name>
<dbReference type="InterPro" id="IPR006357">
    <property type="entry name" value="HAD-SF_hydro_IIA"/>
</dbReference>
<dbReference type="Pfam" id="PF13242">
    <property type="entry name" value="Hydrolase_like"/>
    <property type="match status" value="1"/>
</dbReference>
<evidence type="ECO:0000256" key="2">
    <source>
        <dbReference type="ARBA" id="ARBA00006696"/>
    </source>
</evidence>
<evidence type="ECO:0000256" key="1">
    <source>
        <dbReference type="ARBA" id="ARBA00001946"/>
    </source>
</evidence>
<comment type="function">
    <text evidence="6">Catalyzes the dephosphorylation of 2-6 carbon acid sugars in vitro.</text>
</comment>
<keyword evidence="8" id="KW-1185">Reference proteome</keyword>
<dbReference type="SUPFAM" id="SSF56784">
    <property type="entry name" value="HAD-like"/>
    <property type="match status" value="1"/>
</dbReference>
<evidence type="ECO:0000256" key="5">
    <source>
        <dbReference type="ARBA" id="ARBA00022842"/>
    </source>
</evidence>
<dbReference type="InterPro" id="IPR006354">
    <property type="entry name" value="HAD-SF_hydro_IIA_hyp1"/>
</dbReference>
<dbReference type="InterPro" id="IPR036412">
    <property type="entry name" value="HAD-like_sf"/>
</dbReference>
<dbReference type="PANTHER" id="PTHR19288">
    <property type="entry name" value="4-NITROPHENYLPHOSPHATASE-RELATED"/>
    <property type="match status" value="1"/>
</dbReference>
<dbReference type="Gene3D" id="3.40.50.1000">
    <property type="entry name" value="HAD superfamily/HAD-like"/>
    <property type="match status" value="2"/>
</dbReference>
<evidence type="ECO:0000256" key="3">
    <source>
        <dbReference type="ARBA" id="ARBA00022723"/>
    </source>
</evidence>
<accession>A0ABV8VWK1</accession>
<evidence type="ECO:0000256" key="4">
    <source>
        <dbReference type="ARBA" id="ARBA00022801"/>
    </source>
</evidence>
<dbReference type="PANTHER" id="PTHR19288:SF46">
    <property type="entry name" value="HALOACID DEHALOGENASE-LIKE HYDROLASE DOMAIN-CONTAINING PROTEIN 2"/>
    <property type="match status" value="1"/>
</dbReference>
<dbReference type="CDD" id="cd07530">
    <property type="entry name" value="HAD_Pase_UmpH-like"/>
    <property type="match status" value="1"/>
</dbReference>
<keyword evidence="3 6" id="KW-0479">Metal-binding</keyword>
<comment type="similarity">
    <text evidence="2 6">Belongs to the HAD-like hydrolase superfamily. NagD family.</text>
</comment>
<reference evidence="8" key="1">
    <citation type="journal article" date="2019" name="Int. J. Syst. Evol. Microbiol.">
        <title>The Global Catalogue of Microorganisms (GCM) 10K type strain sequencing project: providing services to taxonomists for standard genome sequencing and annotation.</title>
        <authorList>
            <consortium name="The Broad Institute Genomics Platform"/>
            <consortium name="The Broad Institute Genome Sequencing Center for Infectious Disease"/>
            <person name="Wu L."/>
            <person name="Ma J."/>
        </authorList>
    </citation>
    <scope>NUCLEOTIDE SEQUENCE [LARGE SCALE GENOMIC DNA]</scope>
    <source>
        <strain evidence="8">KACC 14058</strain>
    </source>
</reference>
<dbReference type="NCBIfam" id="TIGR01457">
    <property type="entry name" value="HAD-SF-IIA-hyp2"/>
    <property type="match status" value="1"/>
</dbReference>
<dbReference type="EMBL" id="JBHSDV010000005">
    <property type="protein sequence ID" value="MFC4388874.1"/>
    <property type="molecule type" value="Genomic_DNA"/>
</dbReference>
<evidence type="ECO:0000256" key="6">
    <source>
        <dbReference type="PIRNR" id="PIRNR000915"/>
    </source>
</evidence>
<dbReference type="PIRSF" id="PIRSF000915">
    <property type="entry name" value="PGP-type_phosphatase"/>
    <property type="match status" value="1"/>
</dbReference>
<comment type="caution">
    <text evidence="7">The sequence shown here is derived from an EMBL/GenBank/DDBJ whole genome shotgun (WGS) entry which is preliminary data.</text>
</comment>
<sequence length="256" mass="27951">MKKYRGFLIDLDGTMYKGTEKIEEAIDFVKELDQKGLPYLFLTNNSTKHPKDVANKLVEMGVPCTEDHVFTTSMATAKYIRDLKANATVYAIGEDGLHLALEEAGFSFAEDNADYVVMGLDRDITYEKLTKGALNIRNGATFIATNGDVALPTERGFLPGAGSLISVLSVTTGVKPIFIGKPESIIVEQALEVLGTNKEETVMIGDNYYTDILAGIHAGIDSILVHTGVTTKEEVQTLETKPTFAIDSLVEWTFGE</sequence>
<keyword evidence="4 7" id="KW-0378">Hydrolase</keyword>
<dbReference type="NCBIfam" id="TIGR01460">
    <property type="entry name" value="HAD-SF-IIA"/>
    <property type="match status" value="1"/>
</dbReference>
<evidence type="ECO:0000313" key="7">
    <source>
        <dbReference type="EMBL" id="MFC4388874.1"/>
    </source>
</evidence>
<keyword evidence="5 6" id="KW-0460">Magnesium</keyword>
<dbReference type="Proteomes" id="UP001595880">
    <property type="component" value="Unassembled WGS sequence"/>
</dbReference>
<dbReference type="SFLD" id="SFLDS00003">
    <property type="entry name" value="Haloacid_Dehalogenase"/>
    <property type="match status" value="1"/>
</dbReference>
<dbReference type="Pfam" id="PF13344">
    <property type="entry name" value="Hydrolase_6"/>
    <property type="match status" value="1"/>
</dbReference>
<organism evidence="7 8">
    <name type="scientific">Gracilibacillus marinus</name>
    <dbReference type="NCBI Taxonomy" id="630535"/>
    <lineage>
        <taxon>Bacteria</taxon>
        <taxon>Bacillati</taxon>
        <taxon>Bacillota</taxon>
        <taxon>Bacilli</taxon>
        <taxon>Bacillales</taxon>
        <taxon>Bacillaceae</taxon>
        <taxon>Gracilibacillus</taxon>
    </lineage>
</organism>
<comment type="cofactor">
    <cofactor evidence="1 6">
        <name>Mg(2+)</name>
        <dbReference type="ChEBI" id="CHEBI:18420"/>
    </cofactor>
</comment>
<evidence type="ECO:0000313" key="8">
    <source>
        <dbReference type="Proteomes" id="UP001595880"/>
    </source>
</evidence>
<protein>
    <recommendedName>
        <fullName evidence="6">Acid sugar phosphatase</fullName>
        <ecNumber evidence="6">3.1.3.-</ecNumber>
    </recommendedName>
</protein>